<reference evidence="3 4" key="1">
    <citation type="submission" date="2020-08" db="EMBL/GenBank/DDBJ databases">
        <title>Sequencing the genomes of 1000 actinobacteria strains.</title>
        <authorList>
            <person name="Klenk H.-P."/>
        </authorList>
    </citation>
    <scope>NUCLEOTIDE SEQUENCE [LARGE SCALE GENOMIC DNA]</scope>
    <source>
        <strain evidence="3 4">DSM 28967</strain>
    </source>
</reference>
<dbReference type="PANTHER" id="PTHR47129:SF1">
    <property type="entry name" value="NMRA-LIKE DOMAIN-CONTAINING PROTEIN"/>
    <property type="match status" value="1"/>
</dbReference>
<dbReference type="Pfam" id="PF05368">
    <property type="entry name" value="NmrA"/>
    <property type="match status" value="1"/>
</dbReference>
<feature type="compositionally biased region" description="Low complexity" evidence="1">
    <location>
        <begin position="142"/>
        <end position="171"/>
    </location>
</feature>
<evidence type="ECO:0000256" key="1">
    <source>
        <dbReference type="SAM" id="MobiDB-lite"/>
    </source>
</evidence>
<proteinExistence type="predicted"/>
<accession>A0A7W9J164</accession>
<dbReference type="Proteomes" id="UP000549971">
    <property type="component" value="Unassembled WGS sequence"/>
</dbReference>
<feature type="region of interest" description="Disordered" evidence="1">
    <location>
        <begin position="1"/>
        <end position="179"/>
    </location>
</feature>
<sequence length="458" mass="45422">MNSDGSKNTPGTPDARDGGTPGTPDARDGGTPGAPDARGENTLGTPDARGGDTPTAPGATGTSASASAATGPGATPAPGPTAPGATGTGATPAPVTTTPGSTGPGAAPAFGSTTPGSTGPGAAPAFGSTTPGTTGPGPTPAPGSTTPGPTPSAPGATPSTPTGAAAASTSSDVPGARSGEQPLIAVTGSTGKLGSKIARHLADAGVRQRLLVRDPARAPELAGSEIAQASYGDHDALIDALDGVHTLLLLSATESADRVSLHTATIDAAVAAGVRHIVYTSFVGAGPNATFTFARDHWHTEQHLRATGVEFTFLRDNLYLDFVPGFVGEDDAIRGPAGDGRVAAVLRDDVAAAATQVLLDPAAHTGTTYDLTGPTAFTLTEAAALLSESHGRKIRYEPETLDEAYRSRERFGAPAWEVAGWVTSYAAIASGELGTVTTAVEQLTGRKPTSLAEYVATR</sequence>
<keyword evidence="4" id="KW-1185">Reference proteome</keyword>
<feature type="compositionally biased region" description="Low complexity" evidence="1">
    <location>
        <begin position="82"/>
        <end position="133"/>
    </location>
</feature>
<evidence type="ECO:0000313" key="3">
    <source>
        <dbReference type="EMBL" id="MBB5833741.1"/>
    </source>
</evidence>
<dbReference type="InterPro" id="IPR052718">
    <property type="entry name" value="NmrA-type_oxidoreductase"/>
</dbReference>
<dbReference type="PANTHER" id="PTHR47129">
    <property type="entry name" value="QUINONE OXIDOREDUCTASE 2"/>
    <property type="match status" value="1"/>
</dbReference>
<feature type="domain" description="NmrA-like" evidence="2">
    <location>
        <begin position="183"/>
        <end position="398"/>
    </location>
</feature>
<name>A0A7W9J164_9ACTN</name>
<organism evidence="3 4">
    <name type="scientific">Kribbella italica</name>
    <dbReference type="NCBI Taxonomy" id="1540520"/>
    <lineage>
        <taxon>Bacteria</taxon>
        <taxon>Bacillati</taxon>
        <taxon>Actinomycetota</taxon>
        <taxon>Actinomycetes</taxon>
        <taxon>Propionibacteriales</taxon>
        <taxon>Kribbellaceae</taxon>
        <taxon>Kribbella</taxon>
    </lineage>
</organism>
<evidence type="ECO:0000259" key="2">
    <source>
        <dbReference type="Pfam" id="PF05368"/>
    </source>
</evidence>
<dbReference type="EMBL" id="JACHMY010000001">
    <property type="protein sequence ID" value="MBB5833741.1"/>
    <property type="molecule type" value="Genomic_DNA"/>
</dbReference>
<dbReference type="Gene3D" id="3.40.50.720">
    <property type="entry name" value="NAD(P)-binding Rossmann-like Domain"/>
    <property type="match status" value="1"/>
</dbReference>
<feature type="compositionally biased region" description="Polar residues" evidence="1">
    <location>
        <begin position="1"/>
        <end position="11"/>
    </location>
</feature>
<evidence type="ECO:0000313" key="4">
    <source>
        <dbReference type="Proteomes" id="UP000549971"/>
    </source>
</evidence>
<gene>
    <name evidence="3" type="ORF">HDA39_000475</name>
</gene>
<dbReference type="AlphaFoldDB" id="A0A7W9J164"/>
<dbReference type="RefSeq" id="WP_337925595.1">
    <property type="nucleotide sequence ID" value="NZ_JACHMY010000001.1"/>
</dbReference>
<dbReference type="CDD" id="cd05269">
    <property type="entry name" value="TMR_SDR_a"/>
    <property type="match status" value="1"/>
</dbReference>
<dbReference type="Gene3D" id="3.90.25.10">
    <property type="entry name" value="UDP-galactose 4-epimerase, domain 1"/>
    <property type="match status" value="1"/>
</dbReference>
<dbReference type="InterPro" id="IPR036291">
    <property type="entry name" value="NAD(P)-bd_dom_sf"/>
</dbReference>
<feature type="compositionally biased region" description="Low complexity" evidence="1">
    <location>
        <begin position="51"/>
        <end position="74"/>
    </location>
</feature>
<dbReference type="InterPro" id="IPR008030">
    <property type="entry name" value="NmrA-like"/>
</dbReference>
<comment type="caution">
    <text evidence="3">The sequence shown here is derived from an EMBL/GenBank/DDBJ whole genome shotgun (WGS) entry which is preliminary data.</text>
</comment>
<dbReference type="SUPFAM" id="SSF51735">
    <property type="entry name" value="NAD(P)-binding Rossmann-fold domains"/>
    <property type="match status" value="1"/>
</dbReference>
<protein>
    <submittedName>
        <fullName evidence="3">Uncharacterized protein YbjT (DUF2867 family)</fullName>
    </submittedName>
</protein>